<gene>
    <name evidence="1" type="ordered locus">Sputcn32_0164</name>
</gene>
<protein>
    <recommendedName>
        <fullName evidence="2">DH domain-containing protein</fullName>
    </recommendedName>
</protein>
<evidence type="ECO:0008006" key="2">
    <source>
        <dbReference type="Google" id="ProtNLM"/>
    </source>
</evidence>
<reference evidence="1" key="1">
    <citation type="submission" date="2007-04" db="EMBL/GenBank/DDBJ databases">
        <title>Complete sequence of Shewanella putrefaciens CN-32.</title>
        <authorList>
            <consortium name="US DOE Joint Genome Institute"/>
            <person name="Copeland A."/>
            <person name="Lucas S."/>
            <person name="Lapidus A."/>
            <person name="Barry K."/>
            <person name="Detter J.C."/>
            <person name="Glavina del Rio T."/>
            <person name="Hammon N."/>
            <person name="Israni S."/>
            <person name="Dalin E."/>
            <person name="Tice H."/>
            <person name="Pitluck S."/>
            <person name="Chain P."/>
            <person name="Malfatti S."/>
            <person name="Shin M."/>
            <person name="Vergez L."/>
            <person name="Schmutz J."/>
            <person name="Larimer F."/>
            <person name="Land M."/>
            <person name="Hauser L."/>
            <person name="Kyrpides N."/>
            <person name="Mikhailova N."/>
            <person name="Romine M.F."/>
            <person name="Fredrickson J."/>
            <person name="Tiedje J."/>
            <person name="Richardson P."/>
        </authorList>
    </citation>
    <scope>NUCLEOTIDE SEQUENCE [LARGE SCALE GENOMIC DNA]</scope>
    <source>
        <strain evidence="1">CN-32</strain>
    </source>
</reference>
<accession>A4Y1R7</accession>
<evidence type="ECO:0000313" key="1">
    <source>
        <dbReference type="EMBL" id="ABP73900.1"/>
    </source>
</evidence>
<organism evidence="1">
    <name type="scientific">Shewanella putrefaciens (strain CN-32 / ATCC BAA-453)</name>
    <dbReference type="NCBI Taxonomy" id="319224"/>
    <lineage>
        <taxon>Bacteria</taxon>
        <taxon>Pseudomonadati</taxon>
        <taxon>Pseudomonadota</taxon>
        <taxon>Gammaproteobacteria</taxon>
        <taxon>Alteromonadales</taxon>
        <taxon>Shewanellaceae</taxon>
        <taxon>Shewanella</taxon>
    </lineage>
</organism>
<dbReference type="AlphaFoldDB" id="A4Y1R7"/>
<name>A4Y1R7_SHEPC</name>
<sequence length="113" mass="13121">MSEKIQWQPISMLPLLVQMVEEVHSSTQQQTLNLEKAKGNPFLFSACELIRTERAYQEQLGSLSLFQQQCERWLAEDIQPENEVMVMDTLERLLEMDIMTKTVLTQLKSFVGT</sequence>
<dbReference type="STRING" id="319224.Sputcn32_0164"/>
<proteinExistence type="predicted"/>
<dbReference type="EMBL" id="CP000681">
    <property type="protein sequence ID" value="ABP73900.1"/>
    <property type="molecule type" value="Genomic_DNA"/>
</dbReference>
<dbReference type="KEGG" id="spc:Sputcn32_0164"/>
<dbReference type="HOGENOM" id="CLU_2131832_0_0_6"/>